<feature type="transmembrane region" description="Helical" evidence="7">
    <location>
        <begin position="63"/>
        <end position="81"/>
    </location>
</feature>
<dbReference type="PROSITE" id="PS50850">
    <property type="entry name" value="MFS"/>
    <property type="match status" value="1"/>
</dbReference>
<dbReference type="EMBL" id="MPSH01000001">
    <property type="protein sequence ID" value="PNH36296.1"/>
    <property type="molecule type" value="Genomic_DNA"/>
</dbReference>
<dbReference type="GO" id="GO:0022857">
    <property type="term" value="F:transmembrane transporter activity"/>
    <property type="evidence" value="ECO:0007669"/>
    <property type="project" value="InterPro"/>
</dbReference>
<keyword evidence="6 7" id="KW-0472">Membrane</keyword>
<feature type="transmembrane region" description="Helical" evidence="7">
    <location>
        <begin position="101"/>
        <end position="120"/>
    </location>
</feature>
<comment type="subcellular location">
    <subcellularLocation>
        <location evidence="1">Membrane</location>
        <topology evidence="1">Multi-pass membrane protein</topology>
    </subcellularLocation>
</comment>
<evidence type="ECO:0000256" key="2">
    <source>
        <dbReference type="ARBA" id="ARBA00008335"/>
    </source>
</evidence>
<evidence type="ECO:0000313" key="10">
    <source>
        <dbReference type="Proteomes" id="UP000236305"/>
    </source>
</evidence>
<feature type="transmembrane region" description="Helical" evidence="7">
    <location>
        <begin position="410"/>
        <end position="429"/>
    </location>
</feature>
<reference evidence="9 10" key="1">
    <citation type="submission" date="2017-12" db="EMBL/GenBank/DDBJ databases">
        <title>Comparative genomics yields insights into virulence evolution of Verticillium dahliae.</title>
        <authorList>
            <person name="Fan R."/>
            <person name="Armitage A.D."/>
            <person name="Cascant-Lopez E."/>
            <person name="Sobczyk M."/>
            <person name="Cockerton H.M."/>
            <person name="Harrison R.J."/>
        </authorList>
    </citation>
    <scope>NUCLEOTIDE SEQUENCE [LARGE SCALE GENOMIC DNA]</scope>
    <source>
        <strain evidence="9 10">12008</strain>
    </source>
</reference>
<evidence type="ECO:0000256" key="1">
    <source>
        <dbReference type="ARBA" id="ARBA00004141"/>
    </source>
</evidence>
<feature type="domain" description="Major facilitator superfamily (MFS) profile" evidence="8">
    <location>
        <begin position="67"/>
        <end position="572"/>
    </location>
</feature>
<name>A0AA44WRE4_VERDA</name>
<dbReference type="InterPro" id="IPR011701">
    <property type="entry name" value="MFS"/>
</dbReference>
<feature type="transmembrane region" description="Helical" evidence="7">
    <location>
        <begin position="336"/>
        <end position="361"/>
    </location>
</feature>
<dbReference type="PANTHER" id="PTHR23501">
    <property type="entry name" value="MAJOR FACILITATOR SUPERFAMILY"/>
    <property type="match status" value="1"/>
</dbReference>
<evidence type="ECO:0000256" key="4">
    <source>
        <dbReference type="ARBA" id="ARBA00022692"/>
    </source>
</evidence>
<feature type="transmembrane region" description="Helical" evidence="7">
    <location>
        <begin position="132"/>
        <end position="149"/>
    </location>
</feature>
<dbReference type="Proteomes" id="UP000236305">
    <property type="component" value="Unassembled WGS sequence"/>
</dbReference>
<evidence type="ECO:0000313" key="9">
    <source>
        <dbReference type="EMBL" id="PNH36296.1"/>
    </source>
</evidence>
<dbReference type="Gene3D" id="1.20.1250.20">
    <property type="entry name" value="MFS general substrate transporter like domains"/>
    <property type="match status" value="2"/>
</dbReference>
<comment type="similarity">
    <text evidence="2">Belongs to the major facilitator superfamily.</text>
</comment>
<feature type="transmembrane region" description="Helical" evidence="7">
    <location>
        <begin position="221"/>
        <end position="240"/>
    </location>
</feature>
<sequence length="584" mass="62932">MQNDIAAADEPLLGNGVNYGTTQDTADATRQDDIDRTKDLLDSGGQAGVEKADATNLVCTRSAFMLTYCFIFLNFFVNSLQQQTISNLLPYVVSDFSAHSLIPTIGITSYILSGVLKLPIAKMIDTCGRPQGFAVMTALATLGLVLMSVCKDVKTYAAAKIFYGVGFSGLAYILEVIIADTSSLKTRSLALAFAHSPYIATTFAGPAAAQWFLQYSSWRTAFASFAVVTPLTAISVYAILESNAMEAKRRGELKEVKRDRTWSESFWHFTIELDAVGVLLLGIGFSLFLLPFSLAGSAGSKWSSPGIIATVVLGSILTVVLLLYERYCASKPFLPIQLLLSGDVMGACILSTTLFIAYFSWDGYYTSYLQVVHQLSVSEAGYVDNVYSIGSCLWAIVVGWLINATDRFRWLAWVAVPIQLLGGASMVVFRQPDTPIAYVIMCQVLIAVGGGTLVVTGQMAVMSIAKHGEVASLLALLGLSSAMGAGVGSSVSGAIWSNTVYAELLRLLPDDAKDMAKEIYENLELQLSYPVGNPVREAVMLAYGTAQRRMVVAGMAVLLVAIPAVAVWRDVRVSQLQQVKGRVL</sequence>
<evidence type="ECO:0000256" key="3">
    <source>
        <dbReference type="ARBA" id="ARBA00022448"/>
    </source>
</evidence>
<gene>
    <name evidence="9" type="ORF">BJF96_g574</name>
</gene>
<feature type="transmembrane region" description="Helical" evidence="7">
    <location>
        <begin position="386"/>
        <end position="403"/>
    </location>
</feature>
<feature type="transmembrane region" description="Helical" evidence="7">
    <location>
        <begin position="302"/>
        <end position="324"/>
    </location>
</feature>
<feature type="transmembrane region" description="Helical" evidence="7">
    <location>
        <begin position="473"/>
        <end position="496"/>
    </location>
</feature>
<dbReference type="InterPro" id="IPR036259">
    <property type="entry name" value="MFS_trans_sf"/>
</dbReference>
<dbReference type="SUPFAM" id="SSF103473">
    <property type="entry name" value="MFS general substrate transporter"/>
    <property type="match status" value="1"/>
</dbReference>
<feature type="transmembrane region" description="Helical" evidence="7">
    <location>
        <begin position="435"/>
        <end position="461"/>
    </location>
</feature>
<feature type="transmembrane region" description="Helical" evidence="7">
    <location>
        <begin position="190"/>
        <end position="209"/>
    </location>
</feature>
<keyword evidence="5 7" id="KW-1133">Transmembrane helix</keyword>
<dbReference type="InterPro" id="IPR020846">
    <property type="entry name" value="MFS_dom"/>
</dbReference>
<dbReference type="AlphaFoldDB" id="A0AA44WRE4"/>
<comment type="caution">
    <text evidence="9">The sequence shown here is derived from an EMBL/GenBank/DDBJ whole genome shotgun (WGS) entry which is preliminary data.</text>
</comment>
<keyword evidence="4 7" id="KW-0812">Transmembrane</keyword>
<evidence type="ECO:0000256" key="6">
    <source>
        <dbReference type="ARBA" id="ARBA00023136"/>
    </source>
</evidence>
<organism evidence="9 10">
    <name type="scientific">Verticillium dahliae</name>
    <name type="common">Verticillium wilt</name>
    <dbReference type="NCBI Taxonomy" id="27337"/>
    <lineage>
        <taxon>Eukaryota</taxon>
        <taxon>Fungi</taxon>
        <taxon>Dikarya</taxon>
        <taxon>Ascomycota</taxon>
        <taxon>Pezizomycotina</taxon>
        <taxon>Sordariomycetes</taxon>
        <taxon>Hypocreomycetidae</taxon>
        <taxon>Glomerellales</taxon>
        <taxon>Plectosphaerellaceae</taxon>
        <taxon>Verticillium</taxon>
    </lineage>
</organism>
<feature type="transmembrane region" description="Helical" evidence="7">
    <location>
        <begin position="161"/>
        <end position="178"/>
    </location>
</feature>
<feature type="transmembrane region" description="Helical" evidence="7">
    <location>
        <begin position="266"/>
        <end position="290"/>
    </location>
</feature>
<evidence type="ECO:0000256" key="7">
    <source>
        <dbReference type="SAM" id="Phobius"/>
    </source>
</evidence>
<dbReference type="GO" id="GO:0005886">
    <property type="term" value="C:plasma membrane"/>
    <property type="evidence" value="ECO:0007669"/>
    <property type="project" value="TreeGrafter"/>
</dbReference>
<evidence type="ECO:0000259" key="8">
    <source>
        <dbReference type="PROSITE" id="PS50850"/>
    </source>
</evidence>
<dbReference type="FunFam" id="1.20.1250.20:FF:000284">
    <property type="entry name" value="Siderophore iron transporter mirB"/>
    <property type="match status" value="1"/>
</dbReference>
<dbReference type="Pfam" id="PF07690">
    <property type="entry name" value="MFS_1"/>
    <property type="match status" value="1"/>
</dbReference>
<protein>
    <recommendedName>
        <fullName evidence="8">Major facilitator superfamily (MFS) profile domain-containing protein</fullName>
    </recommendedName>
</protein>
<keyword evidence="3" id="KW-0813">Transport</keyword>
<feature type="transmembrane region" description="Helical" evidence="7">
    <location>
        <begin position="550"/>
        <end position="568"/>
    </location>
</feature>
<proteinExistence type="inferred from homology"/>
<evidence type="ECO:0000256" key="5">
    <source>
        <dbReference type="ARBA" id="ARBA00022989"/>
    </source>
</evidence>
<dbReference type="PANTHER" id="PTHR23501:SF107">
    <property type="entry name" value="TRANSPORTER, PUTATIVE (AFU_ORTHOLOGUE AFUA_7G04730)-RELATED"/>
    <property type="match status" value="1"/>
</dbReference>
<accession>A0AA44WRE4</accession>